<accession>A0A4C1TDP4</accession>
<dbReference type="OrthoDB" id="7433104at2759"/>
<proteinExistence type="predicted"/>
<name>A0A4C1TDP4_EUMVA</name>
<dbReference type="EMBL" id="BGZK01000047">
    <property type="protein sequence ID" value="GBP11568.1"/>
    <property type="molecule type" value="Genomic_DNA"/>
</dbReference>
<evidence type="ECO:0000313" key="2">
    <source>
        <dbReference type="Proteomes" id="UP000299102"/>
    </source>
</evidence>
<organism evidence="1 2">
    <name type="scientific">Eumeta variegata</name>
    <name type="common">Bagworm moth</name>
    <name type="synonym">Eumeta japonica</name>
    <dbReference type="NCBI Taxonomy" id="151549"/>
    <lineage>
        <taxon>Eukaryota</taxon>
        <taxon>Metazoa</taxon>
        <taxon>Ecdysozoa</taxon>
        <taxon>Arthropoda</taxon>
        <taxon>Hexapoda</taxon>
        <taxon>Insecta</taxon>
        <taxon>Pterygota</taxon>
        <taxon>Neoptera</taxon>
        <taxon>Endopterygota</taxon>
        <taxon>Lepidoptera</taxon>
        <taxon>Glossata</taxon>
        <taxon>Ditrysia</taxon>
        <taxon>Tineoidea</taxon>
        <taxon>Psychidae</taxon>
        <taxon>Oiketicinae</taxon>
        <taxon>Eumeta</taxon>
    </lineage>
</organism>
<gene>
    <name evidence="1" type="ORF">EVAR_77713_1</name>
</gene>
<evidence type="ECO:0000313" key="1">
    <source>
        <dbReference type="EMBL" id="GBP11568.1"/>
    </source>
</evidence>
<reference evidence="1 2" key="1">
    <citation type="journal article" date="2019" name="Commun. Biol.">
        <title>The bagworm genome reveals a unique fibroin gene that provides high tensile strength.</title>
        <authorList>
            <person name="Kono N."/>
            <person name="Nakamura H."/>
            <person name="Ohtoshi R."/>
            <person name="Tomita M."/>
            <person name="Numata K."/>
            <person name="Arakawa K."/>
        </authorList>
    </citation>
    <scope>NUCLEOTIDE SEQUENCE [LARGE SCALE GENOMIC DNA]</scope>
</reference>
<protein>
    <submittedName>
        <fullName evidence="1">Uncharacterized protein</fullName>
    </submittedName>
</protein>
<keyword evidence="2" id="KW-1185">Reference proteome</keyword>
<comment type="caution">
    <text evidence="1">The sequence shown here is derived from an EMBL/GenBank/DDBJ whole genome shotgun (WGS) entry which is preliminary data.</text>
</comment>
<dbReference type="AlphaFoldDB" id="A0A4C1TDP4"/>
<dbReference type="Proteomes" id="UP000299102">
    <property type="component" value="Unassembled WGS sequence"/>
</dbReference>
<sequence>MTISGDTVCSLIKSFPILLIMAQNNKKCLETPLVYKPPMPTQTPEYYQALDALFHALFVQDHKCDHDHDHGYGYGHGPYYVYGKHDTYGQAYGHGTPCGGPHAHRDGHPSYLYRGLKASNVYNASSAQGYGGGSAAGGHVYTFNNRKYKIVVKHQKYGKRKAEKLEEQLALHPRTQVRRMIDY</sequence>